<dbReference type="EMBL" id="LXQA011095728">
    <property type="protein sequence ID" value="MCI84641.1"/>
    <property type="molecule type" value="Genomic_DNA"/>
</dbReference>
<accession>A0A392VCH4</accession>
<dbReference type="Proteomes" id="UP000265520">
    <property type="component" value="Unassembled WGS sequence"/>
</dbReference>
<keyword evidence="3" id="KW-1185">Reference proteome</keyword>
<organism evidence="2 3">
    <name type="scientific">Trifolium medium</name>
    <dbReference type="NCBI Taxonomy" id="97028"/>
    <lineage>
        <taxon>Eukaryota</taxon>
        <taxon>Viridiplantae</taxon>
        <taxon>Streptophyta</taxon>
        <taxon>Embryophyta</taxon>
        <taxon>Tracheophyta</taxon>
        <taxon>Spermatophyta</taxon>
        <taxon>Magnoliopsida</taxon>
        <taxon>eudicotyledons</taxon>
        <taxon>Gunneridae</taxon>
        <taxon>Pentapetalae</taxon>
        <taxon>rosids</taxon>
        <taxon>fabids</taxon>
        <taxon>Fabales</taxon>
        <taxon>Fabaceae</taxon>
        <taxon>Papilionoideae</taxon>
        <taxon>50 kb inversion clade</taxon>
        <taxon>NPAAA clade</taxon>
        <taxon>Hologalegina</taxon>
        <taxon>IRL clade</taxon>
        <taxon>Trifolieae</taxon>
        <taxon>Trifolium</taxon>
    </lineage>
</organism>
<evidence type="ECO:0000256" key="1">
    <source>
        <dbReference type="SAM" id="MobiDB-lite"/>
    </source>
</evidence>
<keyword evidence="2" id="KW-0396">Initiation factor</keyword>
<evidence type="ECO:0000313" key="3">
    <source>
        <dbReference type="Proteomes" id="UP000265520"/>
    </source>
</evidence>
<protein>
    <submittedName>
        <fullName evidence="2">Eukaryotic translation initiation factor NCBP-like</fullName>
    </submittedName>
</protein>
<dbReference type="GO" id="GO:0003743">
    <property type="term" value="F:translation initiation factor activity"/>
    <property type="evidence" value="ECO:0007669"/>
    <property type="project" value="UniProtKB-KW"/>
</dbReference>
<reference evidence="2 3" key="1">
    <citation type="journal article" date="2018" name="Front. Plant Sci.">
        <title>Red Clover (Trifolium pratense) and Zigzag Clover (T. medium) - A Picture of Genomic Similarities and Differences.</title>
        <authorList>
            <person name="Dluhosova J."/>
            <person name="Istvanek J."/>
            <person name="Nedelnik J."/>
            <person name="Repkova J."/>
        </authorList>
    </citation>
    <scope>NUCLEOTIDE SEQUENCE [LARGE SCALE GENOMIC DNA]</scope>
    <source>
        <strain evidence="3">cv. 10/8</strain>
        <tissue evidence="2">Leaf</tissue>
    </source>
</reference>
<sequence>MDFTSGKNSSENNNNNAENAHQIVDSCSQFGSDSYNVKETEERQARELEAGLHPLKVHHHLKHFKNTIY</sequence>
<name>A0A392VCH4_9FABA</name>
<feature type="region of interest" description="Disordered" evidence="1">
    <location>
        <begin position="1"/>
        <end position="23"/>
    </location>
</feature>
<keyword evidence="2" id="KW-0648">Protein biosynthesis</keyword>
<dbReference type="AlphaFoldDB" id="A0A392VCH4"/>
<feature type="compositionally biased region" description="Low complexity" evidence="1">
    <location>
        <begin position="8"/>
        <end position="20"/>
    </location>
</feature>
<evidence type="ECO:0000313" key="2">
    <source>
        <dbReference type="EMBL" id="MCI84641.1"/>
    </source>
</evidence>
<proteinExistence type="predicted"/>
<comment type="caution">
    <text evidence="2">The sequence shown here is derived from an EMBL/GenBank/DDBJ whole genome shotgun (WGS) entry which is preliminary data.</text>
</comment>